<dbReference type="EMBL" id="ML179282">
    <property type="protein sequence ID" value="THU92342.1"/>
    <property type="molecule type" value="Genomic_DNA"/>
</dbReference>
<evidence type="ECO:0000313" key="1">
    <source>
        <dbReference type="EMBL" id="THU92342.1"/>
    </source>
</evidence>
<proteinExistence type="predicted"/>
<dbReference type="AlphaFoldDB" id="A0A4S8LS68"/>
<evidence type="ECO:0000313" key="2">
    <source>
        <dbReference type="Proteomes" id="UP000297245"/>
    </source>
</evidence>
<gene>
    <name evidence="1" type="ORF">K435DRAFT_211255</name>
</gene>
<organism evidence="1 2">
    <name type="scientific">Dendrothele bispora (strain CBS 962.96)</name>
    <dbReference type="NCBI Taxonomy" id="1314807"/>
    <lineage>
        <taxon>Eukaryota</taxon>
        <taxon>Fungi</taxon>
        <taxon>Dikarya</taxon>
        <taxon>Basidiomycota</taxon>
        <taxon>Agaricomycotina</taxon>
        <taxon>Agaricomycetes</taxon>
        <taxon>Agaricomycetidae</taxon>
        <taxon>Agaricales</taxon>
        <taxon>Agaricales incertae sedis</taxon>
        <taxon>Dendrothele</taxon>
    </lineage>
</organism>
<name>A0A4S8LS68_DENBC</name>
<dbReference type="Proteomes" id="UP000297245">
    <property type="component" value="Unassembled WGS sequence"/>
</dbReference>
<sequence>MSSPCLIQVCKVDIPNIFTSRPLSTFAQQLKGRFDLDTTVSVRYTSIFARLFLNLFQAHLNKSEDYTIPTSFLTSLHPHPFVLLPKAGGIAVTT</sequence>
<accession>A0A4S8LS68</accession>
<reference evidence="1 2" key="1">
    <citation type="journal article" date="2019" name="Nat. Ecol. Evol.">
        <title>Megaphylogeny resolves global patterns of mushroom evolution.</title>
        <authorList>
            <person name="Varga T."/>
            <person name="Krizsan K."/>
            <person name="Foldi C."/>
            <person name="Dima B."/>
            <person name="Sanchez-Garcia M."/>
            <person name="Sanchez-Ramirez S."/>
            <person name="Szollosi G.J."/>
            <person name="Szarkandi J.G."/>
            <person name="Papp V."/>
            <person name="Albert L."/>
            <person name="Andreopoulos W."/>
            <person name="Angelini C."/>
            <person name="Antonin V."/>
            <person name="Barry K.W."/>
            <person name="Bougher N.L."/>
            <person name="Buchanan P."/>
            <person name="Buyck B."/>
            <person name="Bense V."/>
            <person name="Catcheside P."/>
            <person name="Chovatia M."/>
            <person name="Cooper J."/>
            <person name="Damon W."/>
            <person name="Desjardin D."/>
            <person name="Finy P."/>
            <person name="Geml J."/>
            <person name="Haridas S."/>
            <person name="Hughes K."/>
            <person name="Justo A."/>
            <person name="Karasinski D."/>
            <person name="Kautmanova I."/>
            <person name="Kiss B."/>
            <person name="Kocsube S."/>
            <person name="Kotiranta H."/>
            <person name="LaButti K.M."/>
            <person name="Lechner B.E."/>
            <person name="Liimatainen K."/>
            <person name="Lipzen A."/>
            <person name="Lukacs Z."/>
            <person name="Mihaltcheva S."/>
            <person name="Morgado L.N."/>
            <person name="Niskanen T."/>
            <person name="Noordeloos M.E."/>
            <person name="Ohm R.A."/>
            <person name="Ortiz-Santana B."/>
            <person name="Ovrebo C."/>
            <person name="Racz N."/>
            <person name="Riley R."/>
            <person name="Savchenko A."/>
            <person name="Shiryaev A."/>
            <person name="Soop K."/>
            <person name="Spirin V."/>
            <person name="Szebenyi C."/>
            <person name="Tomsovsky M."/>
            <person name="Tulloss R.E."/>
            <person name="Uehling J."/>
            <person name="Grigoriev I.V."/>
            <person name="Vagvolgyi C."/>
            <person name="Papp T."/>
            <person name="Martin F.M."/>
            <person name="Miettinen O."/>
            <person name="Hibbett D.S."/>
            <person name="Nagy L.G."/>
        </authorList>
    </citation>
    <scope>NUCLEOTIDE SEQUENCE [LARGE SCALE GENOMIC DNA]</scope>
    <source>
        <strain evidence="1 2">CBS 962.96</strain>
    </source>
</reference>
<keyword evidence="2" id="KW-1185">Reference proteome</keyword>
<protein>
    <submittedName>
        <fullName evidence="1">Uncharacterized protein</fullName>
    </submittedName>
</protein>